<evidence type="ECO:0000313" key="14">
    <source>
        <dbReference type="Proteomes" id="UP000224915"/>
    </source>
</evidence>
<dbReference type="Gene3D" id="2.170.190.11">
    <property type="entry name" value="Molybdopterin biosynthesis moea protein, domain 3"/>
    <property type="match status" value="1"/>
</dbReference>
<feature type="domain" description="MoaB/Mog" evidence="12">
    <location>
        <begin position="185"/>
        <end position="325"/>
    </location>
</feature>
<dbReference type="OrthoDB" id="9804758at2"/>
<comment type="function">
    <text evidence="2 11">Catalyzes the insertion of molybdate into adenylated molybdopterin with the concomitant release of AMP.</text>
</comment>
<dbReference type="Proteomes" id="UP000224915">
    <property type="component" value="Unassembled WGS sequence"/>
</dbReference>
<dbReference type="InterPro" id="IPR036135">
    <property type="entry name" value="MoeA_linker/N_sf"/>
</dbReference>
<dbReference type="EC" id="2.10.1.1" evidence="11"/>
<comment type="caution">
    <text evidence="13">The sequence shown here is derived from an EMBL/GenBank/DDBJ whole genome shotgun (WGS) entry which is preliminary data.</text>
</comment>
<name>A0A2A9D2Y6_9MICO</name>
<comment type="cofactor">
    <cofactor evidence="1 11">
        <name>Mg(2+)</name>
        <dbReference type="ChEBI" id="CHEBI:18420"/>
    </cofactor>
</comment>
<comment type="pathway">
    <text evidence="3 11">Cofactor biosynthesis; molybdopterin biosynthesis.</text>
</comment>
<evidence type="ECO:0000256" key="5">
    <source>
        <dbReference type="ARBA" id="ARBA00022505"/>
    </source>
</evidence>
<dbReference type="EMBL" id="PDJD01000001">
    <property type="protein sequence ID" value="PFG21023.1"/>
    <property type="molecule type" value="Genomic_DNA"/>
</dbReference>
<dbReference type="Gene3D" id="3.90.105.10">
    <property type="entry name" value="Molybdopterin biosynthesis moea protein, domain 2"/>
    <property type="match status" value="1"/>
</dbReference>
<evidence type="ECO:0000256" key="1">
    <source>
        <dbReference type="ARBA" id="ARBA00001946"/>
    </source>
</evidence>
<evidence type="ECO:0000259" key="12">
    <source>
        <dbReference type="SMART" id="SM00852"/>
    </source>
</evidence>
<dbReference type="InterPro" id="IPR001453">
    <property type="entry name" value="MoaB/Mog_dom"/>
</dbReference>
<evidence type="ECO:0000256" key="8">
    <source>
        <dbReference type="ARBA" id="ARBA00022842"/>
    </source>
</evidence>
<organism evidence="13 14">
    <name type="scientific">Serinibacter salmoneus</name>
    <dbReference type="NCBI Taxonomy" id="556530"/>
    <lineage>
        <taxon>Bacteria</taxon>
        <taxon>Bacillati</taxon>
        <taxon>Actinomycetota</taxon>
        <taxon>Actinomycetes</taxon>
        <taxon>Micrococcales</taxon>
        <taxon>Beutenbergiaceae</taxon>
        <taxon>Serinibacter</taxon>
    </lineage>
</organism>
<dbReference type="Pfam" id="PF00994">
    <property type="entry name" value="MoCF_biosynth"/>
    <property type="match status" value="1"/>
</dbReference>
<comment type="similarity">
    <text evidence="4 11">Belongs to the MoeA family.</text>
</comment>
<dbReference type="UniPathway" id="UPA00344"/>
<dbReference type="GO" id="GO:0061599">
    <property type="term" value="F:molybdopterin molybdotransferase activity"/>
    <property type="evidence" value="ECO:0007669"/>
    <property type="project" value="UniProtKB-UniRule"/>
</dbReference>
<dbReference type="Pfam" id="PF03453">
    <property type="entry name" value="MoeA_N"/>
    <property type="match status" value="1"/>
</dbReference>
<dbReference type="InterPro" id="IPR038987">
    <property type="entry name" value="MoeA-like"/>
</dbReference>
<gene>
    <name evidence="13" type="ORF">ATL40_2642</name>
</gene>
<dbReference type="InterPro" id="IPR005110">
    <property type="entry name" value="MoeA_linker/N"/>
</dbReference>
<evidence type="ECO:0000313" key="13">
    <source>
        <dbReference type="EMBL" id="PFG21023.1"/>
    </source>
</evidence>
<dbReference type="NCBIfam" id="NF045515">
    <property type="entry name" value="Glp_gephyrin"/>
    <property type="match status" value="1"/>
</dbReference>
<dbReference type="GO" id="GO:0005829">
    <property type="term" value="C:cytosol"/>
    <property type="evidence" value="ECO:0007669"/>
    <property type="project" value="TreeGrafter"/>
</dbReference>
<evidence type="ECO:0000256" key="9">
    <source>
        <dbReference type="ARBA" id="ARBA00023150"/>
    </source>
</evidence>
<dbReference type="Pfam" id="PF03454">
    <property type="entry name" value="MoeA_C"/>
    <property type="match status" value="1"/>
</dbReference>
<dbReference type="SUPFAM" id="SSF63882">
    <property type="entry name" value="MoeA N-terminal region -like"/>
    <property type="match status" value="1"/>
</dbReference>
<keyword evidence="14" id="KW-1185">Reference proteome</keyword>
<dbReference type="SMART" id="SM00852">
    <property type="entry name" value="MoCF_biosynth"/>
    <property type="match status" value="1"/>
</dbReference>
<keyword evidence="8 11" id="KW-0460">Magnesium</keyword>
<reference evidence="13 14" key="1">
    <citation type="submission" date="2017-10" db="EMBL/GenBank/DDBJ databases">
        <title>Sequencing the genomes of 1000 actinobacteria strains.</title>
        <authorList>
            <person name="Klenk H.-P."/>
        </authorList>
    </citation>
    <scope>NUCLEOTIDE SEQUENCE [LARGE SCALE GENOMIC DNA]</scope>
    <source>
        <strain evidence="13 14">DSM 21801</strain>
    </source>
</reference>
<accession>A0A2A9D2Y6</accession>
<evidence type="ECO:0000256" key="4">
    <source>
        <dbReference type="ARBA" id="ARBA00010763"/>
    </source>
</evidence>
<keyword evidence="5 11" id="KW-0500">Molybdenum</keyword>
<dbReference type="Gene3D" id="2.40.340.10">
    <property type="entry name" value="MoeA, C-terminal, domain IV"/>
    <property type="match status" value="1"/>
</dbReference>
<dbReference type="GO" id="GO:0046872">
    <property type="term" value="F:metal ion binding"/>
    <property type="evidence" value="ECO:0007669"/>
    <property type="project" value="UniProtKB-UniRule"/>
</dbReference>
<dbReference type="SUPFAM" id="SSF63867">
    <property type="entry name" value="MoeA C-terminal domain-like"/>
    <property type="match status" value="1"/>
</dbReference>
<dbReference type="GO" id="GO:0006777">
    <property type="term" value="P:Mo-molybdopterin cofactor biosynthetic process"/>
    <property type="evidence" value="ECO:0007669"/>
    <property type="project" value="UniProtKB-UniRule"/>
</dbReference>
<evidence type="ECO:0000256" key="7">
    <source>
        <dbReference type="ARBA" id="ARBA00022723"/>
    </source>
</evidence>
<dbReference type="InterPro" id="IPR036425">
    <property type="entry name" value="MoaB/Mog-like_dom_sf"/>
</dbReference>
<keyword evidence="6 11" id="KW-0808">Transferase</keyword>
<evidence type="ECO:0000256" key="6">
    <source>
        <dbReference type="ARBA" id="ARBA00022679"/>
    </source>
</evidence>
<dbReference type="AlphaFoldDB" id="A0A2A9D2Y6"/>
<dbReference type="Gene3D" id="3.40.980.10">
    <property type="entry name" value="MoaB/Mog-like domain"/>
    <property type="match status" value="1"/>
</dbReference>
<evidence type="ECO:0000256" key="11">
    <source>
        <dbReference type="RuleBase" id="RU365090"/>
    </source>
</evidence>
<evidence type="ECO:0000256" key="10">
    <source>
        <dbReference type="ARBA" id="ARBA00047317"/>
    </source>
</evidence>
<keyword evidence="9 11" id="KW-0501">Molybdenum cofactor biosynthesis</keyword>
<keyword evidence="7 11" id="KW-0479">Metal-binding</keyword>
<dbReference type="CDD" id="cd00887">
    <property type="entry name" value="MoeA"/>
    <property type="match status" value="1"/>
</dbReference>
<dbReference type="InterPro" id="IPR036688">
    <property type="entry name" value="MoeA_C_domain_IV_sf"/>
</dbReference>
<comment type="catalytic activity">
    <reaction evidence="10">
        <text>adenylyl-molybdopterin + molybdate = Mo-molybdopterin + AMP + H(+)</text>
        <dbReference type="Rhea" id="RHEA:35047"/>
        <dbReference type="ChEBI" id="CHEBI:15378"/>
        <dbReference type="ChEBI" id="CHEBI:36264"/>
        <dbReference type="ChEBI" id="CHEBI:62727"/>
        <dbReference type="ChEBI" id="CHEBI:71302"/>
        <dbReference type="ChEBI" id="CHEBI:456215"/>
        <dbReference type="EC" id="2.10.1.1"/>
    </reaction>
</comment>
<dbReference type="NCBIfam" id="TIGR00177">
    <property type="entry name" value="molyb_syn"/>
    <property type="match status" value="1"/>
</dbReference>
<evidence type="ECO:0000256" key="3">
    <source>
        <dbReference type="ARBA" id="ARBA00005046"/>
    </source>
</evidence>
<protein>
    <recommendedName>
        <fullName evidence="11">Molybdopterin molybdenumtransferase</fullName>
        <ecNumber evidence="11">2.10.1.1</ecNumber>
    </recommendedName>
</protein>
<dbReference type="InterPro" id="IPR005111">
    <property type="entry name" value="MoeA_C_domain_IV"/>
</dbReference>
<sequence>MRSVADQRARVLDAVAPLPTTVLPLAEAHGLRLAQDMTAAIAVPTWDNSAMDGYAVRAGDIAAATHEHGITLRIVADLPAGSGDDPHLAPGEAARIMTGAVVPTAADAVVPLEQTDRDDPMAPLAETVTVYRAPGTGQHLRRAGEDLVAGDPVLAAGSLATGAALSALAATGHGTVRVHRRARVAVIATGSELVRPGEPLTRGLIPDSNSLLVAGLVREHGGEVVAVRHVDDDAAHLAEALRQVSQAPEPPDVVVLTGGVSEGAFDPVKQLFTGAGGVEFARVRMQPGKPQAFGRLGDAVLFGLPGNPVSAWVSFHVFVAPALAVMHGMPRERAAPPAVPGVAGADWGTPPGRDQYLPARISTRDDRVLVATPVAALGSKSHLVASLAQASGYAIVPAAVDHITRGDAVSIVRTSLETP</sequence>
<evidence type="ECO:0000256" key="2">
    <source>
        <dbReference type="ARBA" id="ARBA00002901"/>
    </source>
</evidence>
<dbReference type="FunFam" id="3.40.980.10:FF:000004">
    <property type="entry name" value="Molybdopterin molybdenumtransferase"/>
    <property type="match status" value="1"/>
</dbReference>
<dbReference type="SUPFAM" id="SSF53218">
    <property type="entry name" value="Molybdenum cofactor biosynthesis proteins"/>
    <property type="match status" value="1"/>
</dbReference>
<dbReference type="PANTHER" id="PTHR10192:SF5">
    <property type="entry name" value="GEPHYRIN"/>
    <property type="match status" value="1"/>
</dbReference>
<dbReference type="PANTHER" id="PTHR10192">
    <property type="entry name" value="MOLYBDOPTERIN BIOSYNTHESIS PROTEIN"/>
    <property type="match status" value="1"/>
</dbReference>
<proteinExistence type="inferred from homology"/>